<dbReference type="GO" id="GO:0051287">
    <property type="term" value="F:NAD binding"/>
    <property type="evidence" value="ECO:0007669"/>
    <property type="project" value="InterPro"/>
</dbReference>
<dbReference type="PROSITE" id="PS00671">
    <property type="entry name" value="D_2_HYDROXYACID_DH_3"/>
    <property type="match status" value="1"/>
</dbReference>
<dbReference type="GO" id="GO:0030267">
    <property type="term" value="F:glyoxylate reductase (NADPH) activity"/>
    <property type="evidence" value="ECO:0007669"/>
    <property type="project" value="TreeGrafter"/>
</dbReference>
<dbReference type="PANTHER" id="PTHR10996">
    <property type="entry name" value="2-HYDROXYACID DEHYDROGENASE-RELATED"/>
    <property type="match status" value="1"/>
</dbReference>
<keyword evidence="7" id="KW-1185">Reference proteome</keyword>
<dbReference type="RefSeq" id="WP_260643344.1">
    <property type="nucleotide sequence ID" value="NZ_CP104003.1"/>
</dbReference>
<dbReference type="AlphaFoldDB" id="A0A9E7R7S2"/>
<feature type="domain" description="D-isomer specific 2-hydroxyacid dehydrogenase NAD-binding" evidence="5">
    <location>
        <begin position="111"/>
        <end position="283"/>
    </location>
</feature>
<dbReference type="Pfam" id="PF00389">
    <property type="entry name" value="2-Hacid_dh"/>
    <property type="match status" value="1"/>
</dbReference>
<evidence type="ECO:0000256" key="3">
    <source>
        <dbReference type="RuleBase" id="RU003719"/>
    </source>
</evidence>
<dbReference type="CDD" id="cd05300">
    <property type="entry name" value="2-Hacid_dh_1"/>
    <property type="match status" value="1"/>
</dbReference>
<dbReference type="KEGG" id="ssai:N0B31_08025"/>
<dbReference type="InterPro" id="IPR050223">
    <property type="entry name" value="D-isomer_2-hydroxyacid_DH"/>
</dbReference>
<dbReference type="PANTHER" id="PTHR10996:SF178">
    <property type="entry name" value="2-HYDROXYACID DEHYDROGENASE YGL185C-RELATED"/>
    <property type="match status" value="1"/>
</dbReference>
<dbReference type="EMBL" id="CP104003">
    <property type="protein sequence ID" value="UWM56230.1"/>
    <property type="molecule type" value="Genomic_DNA"/>
</dbReference>
<dbReference type="Gene3D" id="3.40.50.720">
    <property type="entry name" value="NAD(P)-binding Rossmann-like Domain"/>
    <property type="match status" value="2"/>
</dbReference>
<sequence length="315" mass="33169">MTDDPTVLVLREGVHGMPVEEYATALRERLDCEVRLARTPAEERDLAADATVVTGPRMDEGLLAAADSLELFAGAYAGHSHLPLEAFEERGVAVTNASGVHAPNVAEHVVGAILAFSRNFHVGRERASRGEWRSYPTGELQGSTVAVVGLGAIGSAVVDRLNPFGVRSVGVRGDPSNGGPADEVVGPDRFHDAIAEAAYVVLACPLTDATRGLVDREAFRTMRDDGVLVNVARGQVVDTDALVEALRRNAVGGAALDVTDPEPLPPDHPLWGFGNVLVTPHNAGATPRYYDRLADLVAGNVTRLGSGGPLANRVV</sequence>
<dbReference type="GO" id="GO:0005829">
    <property type="term" value="C:cytosol"/>
    <property type="evidence" value="ECO:0007669"/>
    <property type="project" value="TreeGrafter"/>
</dbReference>
<evidence type="ECO:0000256" key="2">
    <source>
        <dbReference type="ARBA" id="ARBA00023027"/>
    </source>
</evidence>
<name>A0A9E7R7S2_9EURY</name>
<evidence type="ECO:0000259" key="5">
    <source>
        <dbReference type="Pfam" id="PF02826"/>
    </source>
</evidence>
<dbReference type="SUPFAM" id="SSF51735">
    <property type="entry name" value="NAD(P)-binding Rossmann-fold domains"/>
    <property type="match status" value="1"/>
</dbReference>
<evidence type="ECO:0000256" key="1">
    <source>
        <dbReference type="ARBA" id="ARBA00023002"/>
    </source>
</evidence>
<dbReference type="Pfam" id="PF02826">
    <property type="entry name" value="2-Hacid_dh_C"/>
    <property type="match status" value="1"/>
</dbReference>
<dbReference type="GeneID" id="74942361"/>
<keyword evidence="2" id="KW-0520">NAD</keyword>
<comment type="similarity">
    <text evidence="3">Belongs to the D-isomer specific 2-hydroxyacid dehydrogenase family.</text>
</comment>
<proteinExistence type="inferred from homology"/>
<protein>
    <submittedName>
        <fullName evidence="6">D-2-hydroxyacid dehydrogenase</fullName>
    </submittedName>
</protein>
<dbReference type="InterPro" id="IPR036291">
    <property type="entry name" value="NAD(P)-bd_dom_sf"/>
</dbReference>
<dbReference type="Proteomes" id="UP001057580">
    <property type="component" value="Chromosome"/>
</dbReference>
<dbReference type="InterPro" id="IPR006140">
    <property type="entry name" value="D-isomer_DH_NAD-bd"/>
</dbReference>
<dbReference type="InterPro" id="IPR006139">
    <property type="entry name" value="D-isomer_2_OHA_DH_cat_dom"/>
</dbReference>
<organism evidence="6 7">
    <name type="scientific">Salinirubellus salinus</name>
    <dbReference type="NCBI Taxonomy" id="1364945"/>
    <lineage>
        <taxon>Archaea</taxon>
        <taxon>Methanobacteriati</taxon>
        <taxon>Methanobacteriota</taxon>
        <taxon>Stenosarchaea group</taxon>
        <taxon>Halobacteria</taxon>
        <taxon>Halobacteriales</taxon>
        <taxon>Natronomonadaceae</taxon>
        <taxon>Salinirubellus</taxon>
    </lineage>
</organism>
<evidence type="ECO:0000259" key="4">
    <source>
        <dbReference type="Pfam" id="PF00389"/>
    </source>
</evidence>
<keyword evidence="1 3" id="KW-0560">Oxidoreductase</keyword>
<accession>A0A9E7R7S2</accession>
<reference evidence="6" key="1">
    <citation type="submission" date="2022-09" db="EMBL/GenBank/DDBJ databases">
        <title>Diverse halophilic archaea isolated from saline environments.</title>
        <authorList>
            <person name="Cui H.-L."/>
        </authorList>
    </citation>
    <scope>NUCLEOTIDE SEQUENCE</scope>
    <source>
        <strain evidence="6">ZS-35-S2</strain>
    </source>
</reference>
<dbReference type="InterPro" id="IPR029753">
    <property type="entry name" value="D-isomer_DH_CS"/>
</dbReference>
<dbReference type="SUPFAM" id="SSF52283">
    <property type="entry name" value="Formate/glycerate dehydrogenase catalytic domain-like"/>
    <property type="match status" value="1"/>
</dbReference>
<feature type="domain" description="D-isomer specific 2-hydroxyacid dehydrogenase catalytic" evidence="4">
    <location>
        <begin position="31"/>
        <end position="314"/>
    </location>
</feature>
<evidence type="ECO:0000313" key="7">
    <source>
        <dbReference type="Proteomes" id="UP001057580"/>
    </source>
</evidence>
<dbReference type="GO" id="GO:0016618">
    <property type="term" value="F:hydroxypyruvate reductase [NAD(P)H] activity"/>
    <property type="evidence" value="ECO:0007669"/>
    <property type="project" value="TreeGrafter"/>
</dbReference>
<gene>
    <name evidence="6" type="ORF">N0B31_08025</name>
</gene>
<evidence type="ECO:0000313" key="6">
    <source>
        <dbReference type="EMBL" id="UWM56230.1"/>
    </source>
</evidence>